<keyword evidence="1" id="KW-1133">Transmembrane helix</keyword>
<evidence type="ECO:0008006" key="4">
    <source>
        <dbReference type="Google" id="ProtNLM"/>
    </source>
</evidence>
<dbReference type="PANTHER" id="PTHR40400:SF1">
    <property type="entry name" value="SLR1512 PROTEIN"/>
    <property type="match status" value="1"/>
</dbReference>
<feature type="transmembrane region" description="Helical" evidence="1">
    <location>
        <begin position="243"/>
        <end position="266"/>
    </location>
</feature>
<dbReference type="AlphaFoldDB" id="A0A7W9YU39"/>
<proteinExistence type="predicted"/>
<feature type="transmembrane region" description="Helical" evidence="1">
    <location>
        <begin position="68"/>
        <end position="90"/>
    </location>
</feature>
<dbReference type="RefSeq" id="WP_077546789.1">
    <property type="nucleotide sequence ID" value="NZ_CANLQM010000001.1"/>
</dbReference>
<feature type="transmembrane region" description="Helical" evidence="1">
    <location>
        <begin position="301"/>
        <end position="323"/>
    </location>
</feature>
<dbReference type="Proteomes" id="UP000535501">
    <property type="component" value="Unassembled WGS sequence"/>
</dbReference>
<keyword evidence="3" id="KW-1185">Reference proteome</keyword>
<gene>
    <name evidence="2" type="ORF">HNQ75_000361</name>
</gene>
<keyword evidence="1" id="KW-0472">Membrane</keyword>
<feature type="transmembrane region" description="Helical" evidence="1">
    <location>
        <begin position="43"/>
        <end position="62"/>
    </location>
</feature>
<feature type="transmembrane region" description="Helical" evidence="1">
    <location>
        <begin position="173"/>
        <end position="192"/>
    </location>
</feature>
<feature type="transmembrane region" description="Helical" evidence="1">
    <location>
        <begin position="12"/>
        <end position="31"/>
    </location>
</feature>
<dbReference type="InterPro" id="IPR010293">
    <property type="entry name" value="Sbt_1"/>
</dbReference>
<accession>A0A7W9YU39</accession>
<evidence type="ECO:0000313" key="2">
    <source>
        <dbReference type="EMBL" id="MBB6178418.1"/>
    </source>
</evidence>
<feature type="transmembrane region" description="Helical" evidence="1">
    <location>
        <begin position="132"/>
        <end position="153"/>
    </location>
</feature>
<feature type="transmembrane region" description="Helical" evidence="1">
    <location>
        <begin position="102"/>
        <end position="120"/>
    </location>
</feature>
<protein>
    <recommendedName>
        <fullName evidence="4">Sodium-dependent bicarbonate transport family permease</fullName>
    </recommendedName>
</protein>
<feature type="transmembrane region" description="Helical" evidence="1">
    <location>
        <begin position="212"/>
        <end position="231"/>
    </location>
</feature>
<sequence length="330" mass="33590">MDLYLDLAAQNLLSAPVLFFALGFFATLAGGHLALPGGVGKMMALYLMLAIGFKGGVSVSAHGLSPQILAALGIGILLSASMPLLGHVMLGAMTRLGPRDRAAIAAHYGSISIVTFVAGSDALTRLGIGFDGGMVAVAAAMEAPAILTALWLILRHPMPGADPEMAQSRQKAALRDVMLNVTIVILIGAFAIGAVTGEKGLGELSGFVIDPFRGVLCLFLLDLGAVAGSGIRKEWRLLSPGLLGFALAMPLIGASLALVPALAAGLSVGNTALLVTLAASASYIAVPAAMRIAAPDARPEIYLSLSLGLTFPFNLVAGLPIYVQLASLGA</sequence>
<comment type="caution">
    <text evidence="2">The sequence shown here is derived from an EMBL/GenBank/DDBJ whole genome shotgun (WGS) entry which is preliminary data.</text>
</comment>
<organism evidence="2 3">
    <name type="scientific">Pseudorhizobium flavum</name>
    <dbReference type="NCBI Taxonomy" id="1335061"/>
    <lineage>
        <taxon>Bacteria</taxon>
        <taxon>Pseudomonadati</taxon>
        <taxon>Pseudomonadota</taxon>
        <taxon>Alphaproteobacteria</taxon>
        <taxon>Hyphomicrobiales</taxon>
        <taxon>Rhizobiaceae</taxon>
        <taxon>Rhizobium/Agrobacterium group</taxon>
        <taxon>Pseudorhizobium</taxon>
    </lineage>
</organism>
<reference evidence="2 3" key="1">
    <citation type="submission" date="2020-08" db="EMBL/GenBank/DDBJ databases">
        <title>Genomic Encyclopedia of Type Strains, Phase IV (KMG-IV): sequencing the most valuable type-strain genomes for metagenomic binning, comparative biology and taxonomic classification.</title>
        <authorList>
            <person name="Goeker M."/>
        </authorList>
    </citation>
    <scope>NUCLEOTIDE SEQUENCE [LARGE SCALE GENOMIC DNA]</scope>
    <source>
        <strain evidence="2 3">DSM 102134</strain>
    </source>
</reference>
<evidence type="ECO:0000256" key="1">
    <source>
        <dbReference type="SAM" id="Phobius"/>
    </source>
</evidence>
<dbReference type="PANTHER" id="PTHR40400">
    <property type="entry name" value="SLR1512 PROTEIN"/>
    <property type="match status" value="1"/>
</dbReference>
<keyword evidence="1" id="KW-0812">Transmembrane</keyword>
<dbReference type="Pfam" id="PF05982">
    <property type="entry name" value="Sbt_1"/>
    <property type="match status" value="1"/>
</dbReference>
<evidence type="ECO:0000313" key="3">
    <source>
        <dbReference type="Proteomes" id="UP000535501"/>
    </source>
</evidence>
<name>A0A7W9YU39_9HYPH</name>
<dbReference type="EMBL" id="JACHEJ010000001">
    <property type="protein sequence ID" value="MBB6178418.1"/>
    <property type="molecule type" value="Genomic_DNA"/>
</dbReference>
<feature type="transmembrane region" description="Helical" evidence="1">
    <location>
        <begin position="272"/>
        <end position="294"/>
    </location>
</feature>